<name>A0A0V1B9H3_TRISP</name>
<dbReference type="InParanoid" id="A0A0V1B9H3"/>
<dbReference type="EMBL" id="JYDH01000079">
    <property type="protein sequence ID" value="KRY33609.1"/>
    <property type="molecule type" value="Genomic_DNA"/>
</dbReference>
<protein>
    <submittedName>
        <fullName evidence="1">Uncharacterized protein</fullName>
    </submittedName>
</protein>
<evidence type="ECO:0000313" key="2">
    <source>
        <dbReference type="Proteomes" id="UP000054776"/>
    </source>
</evidence>
<keyword evidence="2" id="KW-1185">Reference proteome</keyword>
<comment type="caution">
    <text evidence="1">The sequence shown here is derived from an EMBL/GenBank/DDBJ whole genome shotgun (WGS) entry which is preliminary data.</text>
</comment>
<sequence>MSSPEMLKIVDMPALLEVALLFTLSRCTWGSSVCWMYLWATSVSMLDW</sequence>
<evidence type="ECO:0000313" key="1">
    <source>
        <dbReference type="EMBL" id="KRY33609.1"/>
    </source>
</evidence>
<dbReference type="AlphaFoldDB" id="A0A0V1B9H3"/>
<organism evidence="1 2">
    <name type="scientific">Trichinella spiralis</name>
    <name type="common">Trichina worm</name>
    <dbReference type="NCBI Taxonomy" id="6334"/>
    <lineage>
        <taxon>Eukaryota</taxon>
        <taxon>Metazoa</taxon>
        <taxon>Ecdysozoa</taxon>
        <taxon>Nematoda</taxon>
        <taxon>Enoplea</taxon>
        <taxon>Dorylaimia</taxon>
        <taxon>Trichinellida</taxon>
        <taxon>Trichinellidae</taxon>
        <taxon>Trichinella</taxon>
    </lineage>
</organism>
<reference evidence="1 2" key="1">
    <citation type="submission" date="2015-01" db="EMBL/GenBank/DDBJ databases">
        <title>Evolution of Trichinella species and genotypes.</title>
        <authorList>
            <person name="Korhonen P.K."/>
            <person name="Edoardo P."/>
            <person name="Giuseppe L.R."/>
            <person name="Gasser R.B."/>
        </authorList>
    </citation>
    <scope>NUCLEOTIDE SEQUENCE [LARGE SCALE GENOMIC DNA]</scope>
    <source>
        <strain evidence="1">ISS3</strain>
    </source>
</reference>
<gene>
    <name evidence="1" type="ORF">T01_7517</name>
</gene>
<dbReference type="Proteomes" id="UP000054776">
    <property type="component" value="Unassembled WGS sequence"/>
</dbReference>
<accession>A0A0V1B9H3</accession>
<proteinExistence type="predicted"/>